<dbReference type="Gene3D" id="3.40.50.620">
    <property type="entry name" value="HUPs"/>
    <property type="match status" value="1"/>
</dbReference>
<dbReference type="NCBIfam" id="NF000840">
    <property type="entry name" value="PRK00071.1-3"/>
    <property type="match status" value="1"/>
</dbReference>
<dbReference type="CDD" id="cd02165">
    <property type="entry name" value="NMNAT"/>
    <property type="match status" value="1"/>
</dbReference>
<evidence type="ECO:0000256" key="11">
    <source>
        <dbReference type="HAMAP-Rule" id="MF_00244"/>
    </source>
</evidence>
<comment type="catalytic activity">
    <reaction evidence="10 11">
        <text>nicotinate beta-D-ribonucleotide + ATP + H(+) = deamido-NAD(+) + diphosphate</text>
        <dbReference type="Rhea" id="RHEA:22860"/>
        <dbReference type="ChEBI" id="CHEBI:15378"/>
        <dbReference type="ChEBI" id="CHEBI:30616"/>
        <dbReference type="ChEBI" id="CHEBI:33019"/>
        <dbReference type="ChEBI" id="CHEBI:57502"/>
        <dbReference type="ChEBI" id="CHEBI:58437"/>
        <dbReference type="EC" id="2.7.7.18"/>
    </reaction>
</comment>
<organism evidence="13 14">
    <name type="scientific">Salinibacter ruber</name>
    <dbReference type="NCBI Taxonomy" id="146919"/>
    <lineage>
        <taxon>Bacteria</taxon>
        <taxon>Pseudomonadati</taxon>
        <taxon>Rhodothermota</taxon>
        <taxon>Rhodothermia</taxon>
        <taxon>Rhodothermales</taxon>
        <taxon>Salinibacteraceae</taxon>
        <taxon>Salinibacter</taxon>
    </lineage>
</organism>
<evidence type="ECO:0000256" key="8">
    <source>
        <dbReference type="ARBA" id="ARBA00022840"/>
    </source>
</evidence>
<dbReference type="GO" id="GO:0009435">
    <property type="term" value="P:NAD+ biosynthetic process"/>
    <property type="evidence" value="ECO:0007669"/>
    <property type="project" value="UniProtKB-UniRule"/>
</dbReference>
<reference evidence="13" key="1">
    <citation type="submission" date="2022-08" db="EMBL/GenBank/DDBJ databases">
        <title>Genomic Encyclopedia of Type Strains, Phase V (KMG-V): Genome sequencing to study the core and pangenomes of soil and plant-associated prokaryotes.</title>
        <authorList>
            <person name="Whitman W."/>
        </authorList>
    </citation>
    <scope>NUCLEOTIDE SEQUENCE</scope>
    <source>
        <strain evidence="13">0</strain>
    </source>
</reference>
<keyword evidence="7 11" id="KW-0547">Nucleotide-binding</keyword>
<dbReference type="NCBIfam" id="TIGR00125">
    <property type="entry name" value="cyt_tran_rel"/>
    <property type="match status" value="1"/>
</dbReference>
<keyword evidence="5 11" id="KW-0808">Transferase</keyword>
<protein>
    <recommendedName>
        <fullName evidence="11">Probable nicotinate-nucleotide adenylyltransferase</fullName>
        <ecNumber evidence="11">2.7.7.18</ecNumber>
    </recommendedName>
    <alternativeName>
        <fullName evidence="11">Deamido-NAD(+) diphosphorylase</fullName>
    </alternativeName>
    <alternativeName>
        <fullName evidence="11">Deamido-NAD(+) pyrophosphorylase</fullName>
    </alternativeName>
    <alternativeName>
        <fullName evidence="11">Nicotinate mononucleotide adenylyltransferase</fullName>
        <shortName evidence="11">NaMN adenylyltransferase</shortName>
    </alternativeName>
</protein>
<evidence type="ECO:0000256" key="3">
    <source>
        <dbReference type="ARBA" id="ARBA00009014"/>
    </source>
</evidence>
<evidence type="ECO:0000256" key="1">
    <source>
        <dbReference type="ARBA" id="ARBA00002324"/>
    </source>
</evidence>
<keyword evidence="8 11" id="KW-0067">ATP-binding</keyword>
<evidence type="ECO:0000256" key="4">
    <source>
        <dbReference type="ARBA" id="ARBA00022642"/>
    </source>
</evidence>
<keyword evidence="4 11" id="KW-0662">Pyridine nucleotide biosynthesis</keyword>
<evidence type="ECO:0000256" key="10">
    <source>
        <dbReference type="ARBA" id="ARBA00048721"/>
    </source>
</evidence>
<comment type="pathway">
    <text evidence="2 11">Cofactor biosynthesis; NAD(+) biosynthesis; deamido-NAD(+) from nicotinate D-ribonucleotide: step 1/1.</text>
</comment>
<dbReference type="SUPFAM" id="SSF52374">
    <property type="entry name" value="Nucleotidylyl transferase"/>
    <property type="match status" value="1"/>
</dbReference>
<dbReference type="PANTHER" id="PTHR39321:SF3">
    <property type="entry name" value="PHOSPHOPANTETHEINE ADENYLYLTRANSFERASE"/>
    <property type="match status" value="1"/>
</dbReference>
<dbReference type="InterPro" id="IPR014729">
    <property type="entry name" value="Rossmann-like_a/b/a_fold"/>
</dbReference>
<evidence type="ECO:0000256" key="5">
    <source>
        <dbReference type="ARBA" id="ARBA00022679"/>
    </source>
</evidence>
<comment type="caution">
    <text evidence="13">The sequence shown here is derived from an EMBL/GenBank/DDBJ whole genome shotgun (WGS) entry which is preliminary data.</text>
</comment>
<dbReference type="InterPro" id="IPR005248">
    <property type="entry name" value="NadD/NMNAT"/>
</dbReference>
<dbReference type="Proteomes" id="UP001155027">
    <property type="component" value="Unassembled WGS sequence"/>
</dbReference>
<evidence type="ECO:0000313" key="13">
    <source>
        <dbReference type="EMBL" id="MCS3676185.1"/>
    </source>
</evidence>
<sequence>MTVGLFGGSFNPPHVAHLVVAEVVRDQFGLDEVWWIPNATPPHKPNDELAAVQHRLAMTERTVESNPAFRVCGVEVERDGVSYTVETLRVLQDQHPDTDFALILGSDSLDHFADWHRPDEIAERVPFIVYKRPGAIESVADPRFVNDVRYAAAPVMEISGTEVRARRRAGRSIRYLVPEAVRAYIDTHDLYRPTD</sequence>
<comment type="function">
    <text evidence="1 11">Catalyzes the reversible adenylation of nicotinate mononucleotide (NaMN) to nicotinic acid adenine dinucleotide (NaAD).</text>
</comment>
<evidence type="ECO:0000256" key="6">
    <source>
        <dbReference type="ARBA" id="ARBA00022695"/>
    </source>
</evidence>
<keyword evidence="9 11" id="KW-0520">NAD</keyword>
<dbReference type="GO" id="GO:0004515">
    <property type="term" value="F:nicotinate-nucleotide adenylyltransferase activity"/>
    <property type="evidence" value="ECO:0007669"/>
    <property type="project" value="UniProtKB-UniRule"/>
</dbReference>
<dbReference type="NCBIfam" id="TIGR00482">
    <property type="entry name" value="nicotinate (nicotinamide) nucleotide adenylyltransferase"/>
    <property type="match status" value="1"/>
</dbReference>
<dbReference type="Pfam" id="PF01467">
    <property type="entry name" value="CTP_transf_like"/>
    <property type="match status" value="1"/>
</dbReference>
<evidence type="ECO:0000256" key="7">
    <source>
        <dbReference type="ARBA" id="ARBA00022741"/>
    </source>
</evidence>
<dbReference type="GO" id="GO:0005524">
    <property type="term" value="F:ATP binding"/>
    <property type="evidence" value="ECO:0007669"/>
    <property type="project" value="UniProtKB-KW"/>
</dbReference>
<accession>A0A9X2T9H2</accession>
<dbReference type="EC" id="2.7.7.18" evidence="11"/>
<proteinExistence type="inferred from homology"/>
<feature type="domain" description="Cytidyltransferase-like" evidence="12">
    <location>
        <begin position="5"/>
        <end position="166"/>
    </location>
</feature>
<dbReference type="AlphaFoldDB" id="A0A9X2T9H2"/>
<dbReference type="RefSeq" id="WP_259042449.1">
    <property type="nucleotide sequence ID" value="NZ_JANTZO010000006.1"/>
</dbReference>
<dbReference type="EMBL" id="JANUAU010000001">
    <property type="protein sequence ID" value="MCS3676185.1"/>
    <property type="molecule type" value="Genomic_DNA"/>
</dbReference>
<keyword evidence="6 11" id="KW-0548">Nucleotidyltransferase</keyword>
<dbReference type="PANTHER" id="PTHR39321">
    <property type="entry name" value="NICOTINATE-NUCLEOTIDE ADENYLYLTRANSFERASE-RELATED"/>
    <property type="match status" value="1"/>
</dbReference>
<dbReference type="HAMAP" id="MF_00244">
    <property type="entry name" value="NaMN_adenylyltr"/>
    <property type="match status" value="1"/>
</dbReference>
<dbReference type="InterPro" id="IPR004821">
    <property type="entry name" value="Cyt_trans-like"/>
</dbReference>
<evidence type="ECO:0000259" key="12">
    <source>
        <dbReference type="Pfam" id="PF01467"/>
    </source>
</evidence>
<evidence type="ECO:0000313" key="14">
    <source>
        <dbReference type="Proteomes" id="UP001155027"/>
    </source>
</evidence>
<evidence type="ECO:0000256" key="2">
    <source>
        <dbReference type="ARBA" id="ARBA00005019"/>
    </source>
</evidence>
<name>A0A9X2T9H2_9BACT</name>
<evidence type="ECO:0000256" key="9">
    <source>
        <dbReference type="ARBA" id="ARBA00023027"/>
    </source>
</evidence>
<comment type="similarity">
    <text evidence="3 11">Belongs to the NadD family.</text>
</comment>
<gene>
    <name evidence="11" type="primary">nadD</name>
    <name evidence="13" type="ORF">GGP71_000081</name>
</gene>